<evidence type="ECO:0000256" key="3">
    <source>
        <dbReference type="PIRSR" id="PIRSR637359-2"/>
    </source>
</evidence>
<organism evidence="5">
    <name type="scientific">Odontella aurita</name>
    <dbReference type="NCBI Taxonomy" id="265563"/>
    <lineage>
        <taxon>Eukaryota</taxon>
        <taxon>Sar</taxon>
        <taxon>Stramenopiles</taxon>
        <taxon>Ochrophyta</taxon>
        <taxon>Bacillariophyta</taxon>
        <taxon>Mediophyceae</taxon>
        <taxon>Biddulphiophycidae</taxon>
        <taxon>Eupodiscales</taxon>
        <taxon>Odontellaceae</taxon>
        <taxon>Odontella</taxon>
    </lineage>
</organism>
<dbReference type="InterPro" id="IPR027417">
    <property type="entry name" value="P-loop_NTPase"/>
</dbReference>
<dbReference type="Pfam" id="PF13469">
    <property type="entry name" value="Sulfotransfer_3"/>
    <property type="match status" value="1"/>
</dbReference>
<dbReference type="PANTHER" id="PTHR10605">
    <property type="entry name" value="HEPARAN SULFATE SULFOTRANSFERASE"/>
    <property type="match status" value="1"/>
</dbReference>
<dbReference type="AlphaFoldDB" id="A0A7S4HI94"/>
<reference evidence="5" key="1">
    <citation type="submission" date="2021-01" db="EMBL/GenBank/DDBJ databases">
        <authorList>
            <person name="Corre E."/>
            <person name="Pelletier E."/>
            <person name="Niang G."/>
            <person name="Scheremetjew M."/>
            <person name="Finn R."/>
            <person name="Kale V."/>
            <person name="Holt S."/>
            <person name="Cochrane G."/>
            <person name="Meng A."/>
            <person name="Brown T."/>
            <person name="Cohen L."/>
        </authorList>
    </citation>
    <scope>NUCLEOTIDE SEQUENCE</scope>
    <source>
        <strain evidence="5">Isolate 1302-5</strain>
    </source>
</reference>
<keyword evidence="1" id="KW-0808">Transferase</keyword>
<keyword evidence="4" id="KW-0472">Membrane</keyword>
<sequence>MACSSNVLRGLLCSIVVLSAVTMSFVIPRLGVDVDTFFVGLPKREALNRLATFQERIKSMAPADRAVYMSLFGAQKCGTTALSSYLSQHPFVVGPKSTFFHYRFDDYVKSKGRGTNRSTSIVVDAARAAVVDYFFPVELKANASVVAIDNWPDNLFRSVEIAPRVHRTCPLAKIVVMLRDPVERAYSEYFMERGRKRDVRKMTFEEFIQPDIQLLKKLGVIPEDGRHRFPMNCQSGRQELRAENITAWVKYLRSPRAKYHPIGRGLYSIQLQHLFKEYGLVDVPGERNANIAVYEYKRLYQNGSQAAFDQVVDFLGLPEHTLKSSDHVRVGKYSQSMENTTKQMLQNLFAPFNCQLPSILRDKAWIGVWNS</sequence>
<dbReference type="SUPFAM" id="SSF52540">
    <property type="entry name" value="P-loop containing nucleoside triphosphate hydrolases"/>
    <property type="match status" value="1"/>
</dbReference>
<accession>A0A7S4HI94</accession>
<dbReference type="EMBL" id="HBKQ01000469">
    <property type="protein sequence ID" value="CAE2200030.1"/>
    <property type="molecule type" value="Transcribed_RNA"/>
</dbReference>
<evidence type="ECO:0000256" key="4">
    <source>
        <dbReference type="SAM" id="Phobius"/>
    </source>
</evidence>
<evidence type="ECO:0008006" key="6">
    <source>
        <dbReference type="Google" id="ProtNLM"/>
    </source>
</evidence>
<evidence type="ECO:0000313" key="5">
    <source>
        <dbReference type="EMBL" id="CAE2200030.1"/>
    </source>
</evidence>
<name>A0A7S4HI94_9STRA</name>
<proteinExistence type="predicted"/>
<dbReference type="Gene3D" id="3.40.50.300">
    <property type="entry name" value="P-loop containing nucleotide triphosphate hydrolases"/>
    <property type="match status" value="1"/>
</dbReference>
<protein>
    <recommendedName>
        <fullName evidence="6">Sulfotransferase domain-containing protein</fullName>
    </recommendedName>
</protein>
<dbReference type="GO" id="GO:0008146">
    <property type="term" value="F:sulfotransferase activity"/>
    <property type="evidence" value="ECO:0007669"/>
    <property type="project" value="InterPro"/>
</dbReference>
<keyword evidence="4" id="KW-0812">Transmembrane</keyword>
<dbReference type="InterPro" id="IPR037359">
    <property type="entry name" value="NST/OST"/>
</dbReference>
<gene>
    <name evidence="5" type="ORF">OAUR00152_LOCUS306</name>
</gene>
<evidence type="ECO:0000256" key="2">
    <source>
        <dbReference type="PIRSR" id="PIRSR637359-1"/>
    </source>
</evidence>
<keyword evidence="4" id="KW-1133">Transmembrane helix</keyword>
<feature type="active site" description="For sulfotransferase activity" evidence="2">
    <location>
        <position position="76"/>
    </location>
</feature>
<evidence type="ECO:0000256" key="1">
    <source>
        <dbReference type="ARBA" id="ARBA00022679"/>
    </source>
</evidence>
<feature type="binding site" evidence="3">
    <location>
        <position position="187"/>
    </location>
    <ligand>
        <name>3'-phosphoadenylyl sulfate</name>
        <dbReference type="ChEBI" id="CHEBI:58339"/>
    </ligand>
</feature>
<feature type="binding site" evidence="3">
    <location>
        <position position="179"/>
    </location>
    <ligand>
        <name>3'-phosphoadenylyl sulfate</name>
        <dbReference type="ChEBI" id="CHEBI:58339"/>
    </ligand>
</feature>
<feature type="transmembrane region" description="Helical" evidence="4">
    <location>
        <begin position="7"/>
        <end position="27"/>
    </location>
</feature>
<dbReference type="PANTHER" id="PTHR10605:SF56">
    <property type="entry name" value="BIFUNCTIONAL HEPARAN SULFATE N-DEACETYLASE_N-SULFOTRANSFERASE"/>
    <property type="match status" value="1"/>
</dbReference>